<dbReference type="InterPro" id="IPR009057">
    <property type="entry name" value="Homeodomain-like_sf"/>
</dbReference>
<reference evidence="4" key="1">
    <citation type="submission" date="2022-11" db="UniProtKB">
        <authorList>
            <consortium name="WormBaseParasite"/>
        </authorList>
    </citation>
    <scope>IDENTIFICATION</scope>
</reference>
<dbReference type="Gene3D" id="3.30.420.10">
    <property type="entry name" value="Ribonuclease H-like superfamily/Ribonuclease H"/>
    <property type="match status" value="1"/>
</dbReference>
<evidence type="ECO:0000256" key="2">
    <source>
        <dbReference type="SAM" id="MobiDB-lite"/>
    </source>
</evidence>
<feature type="compositionally biased region" description="Basic and acidic residues" evidence="2">
    <location>
        <begin position="42"/>
        <end position="60"/>
    </location>
</feature>
<dbReference type="WBParaSite" id="ACRNAN_scaffold805.g17177.t1">
    <property type="protein sequence ID" value="ACRNAN_scaffold805.g17177.t1"/>
    <property type="gene ID" value="ACRNAN_scaffold805.g17177"/>
</dbReference>
<evidence type="ECO:0000313" key="3">
    <source>
        <dbReference type="Proteomes" id="UP000887540"/>
    </source>
</evidence>
<evidence type="ECO:0000313" key="4">
    <source>
        <dbReference type="WBParaSite" id="ACRNAN_scaffold805.g17177.t1"/>
    </source>
</evidence>
<dbReference type="GO" id="GO:0005634">
    <property type="term" value="C:nucleus"/>
    <property type="evidence" value="ECO:0007669"/>
    <property type="project" value="UniProtKB-SubCell"/>
</dbReference>
<dbReference type="GO" id="GO:0003676">
    <property type="term" value="F:nucleic acid binding"/>
    <property type="evidence" value="ECO:0007669"/>
    <property type="project" value="InterPro"/>
</dbReference>
<sequence length="125" mass="14172">MKSLTNLREAIIVAHNRGKKQTEIADFLGISQGAVSKAIKRFEETGSNQDRPKGRPEKTARNSRNIMRAREMIQRNPTTKANVESLKKALTKAWNEITLDTLVKIVDNFPKRLKKCIDSNGGYFE</sequence>
<keyword evidence="3" id="KW-1185">Reference proteome</keyword>
<dbReference type="InterPro" id="IPR036388">
    <property type="entry name" value="WH-like_DNA-bd_sf"/>
</dbReference>
<feature type="region of interest" description="Disordered" evidence="2">
    <location>
        <begin position="42"/>
        <end position="62"/>
    </location>
</feature>
<proteinExistence type="predicted"/>
<evidence type="ECO:0000256" key="1">
    <source>
        <dbReference type="ARBA" id="ARBA00004123"/>
    </source>
</evidence>
<dbReference type="Gene3D" id="1.10.10.10">
    <property type="entry name" value="Winged helix-like DNA-binding domain superfamily/Winged helix DNA-binding domain"/>
    <property type="match status" value="1"/>
</dbReference>
<comment type="subcellular location">
    <subcellularLocation>
        <location evidence="1">Nucleus</location>
    </subcellularLocation>
</comment>
<name>A0A914EH31_9BILA</name>
<dbReference type="Proteomes" id="UP000887540">
    <property type="component" value="Unplaced"/>
</dbReference>
<protein>
    <submittedName>
        <fullName evidence="4">Transposase</fullName>
    </submittedName>
</protein>
<dbReference type="AlphaFoldDB" id="A0A914EH31"/>
<dbReference type="Pfam" id="PF13384">
    <property type="entry name" value="HTH_23"/>
    <property type="match status" value="1"/>
</dbReference>
<organism evidence="3 4">
    <name type="scientific">Acrobeloides nanus</name>
    <dbReference type="NCBI Taxonomy" id="290746"/>
    <lineage>
        <taxon>Eukaryota</taxon>
        <taxon>Metazoa</taxon>
        <taxon>Ecdysozoa</taxon>
        <taxon>Nematoda</taxon>
        <taxon>Chromadorea</taxon>
        <taxon>Rhabditida</taxon>
        <taxon>Tylenchina</taxon>
        <taxon>Cephalobomorpha</taxon>
        <taxon>Cephaloboidea</taxon>
        <taxon>Cephalobidae</taxon>
        <taxon>Acrobeloides</taxon>
    </lineage>
</organism>
<dbReference type="SUPFAM" id="SSF46689">
    <property type="entry name" value="Homeodomain-like"/>
    <property type="match status" value="1"/>
</dbReference>
<dbReference type="InterPro" id="IPR036397">
    <property type="entry name" value="RNaseH_sf"/>
</dbReference>
<accession>A0A914EH31</accession>